<dbReference type="GeneID" id="14694289"/>
<feature type="region of interest" description="Disordered" evidence="1">
    <location>
        <begin position="1"/>
        <end position="48"/>
    </location>
</feature>
<keyword evidence="3" id="KW-1185">Reference proteome</keyword>
<evidence type="ECO:0008006" key="4">
    <source>
        <dbReference type="Google" id="ProtNLM"/>
    </source>
</evidence>
<evidence type="ECO:0000256" key="1">
    <source>
        <dbReference type="SAM" id="MobiDB-lite"/>
    </source>
</evidence>
<dbReference type="GO" id="GO:0006270">
    <property type="term" value="P:DNA replication initiation"/>
    <property type="evidence" value="ECO:0007669"/>
    <property type="project" value="TreeGrafter"/>
</dbReference>
<feature type="region of interest" description="Disordered" evidence="1">
    <location>
        <begin position="130"/>
        <end position="159"/>
    </location>
</feature>
<dbReference type="RefSeq" id="XP_004223863.1">
    <property type="nucleotide sequence ID" value="XM_004223815.1"/>
</dbReference>
<feature type="region of interest" description="Disordered" evidence="1">
    <location>
        <begin position="199"/>
        <end position="231"/>
    </location>
</feature>
<feature type="region of interest" description="Disordered" evidence="1">
    <location>
        <begin position="900"/>
        <end position="953"/>
    </location>
</feature>
<dbReference type="OMA" id="CHDIRNE"/>
<dbReference type="PANTHER" id="PTHR14428:SF5">
    <property type="entry name" value="NUCLEOLAR COMPLEX PROTEIN 3 HOMOLOG"/>
    <property type="match status" value="1"/>
</dbReference>
<reference evidence="2 3" key="1">
    <citation type="journal article" date="2012" name="Nat. Genet.">
        <title>Plasmodium cynomolgi genome sequences provide insight into Plasmodium vivax and the monkey malaria clade.</title>
        <authorList>
            <person name="Tachibana S."/>
            <person name="Sullivan S.A."/>
            <person name="Kawai S."/>
            <person name="Nakamura S."/>
            <person name="Kim H.R."/>
            <person name="Goto N."/>
            <person name="Arisue N."/>
            <person name="Palacpac N.M.Q."/>
            <person name="Honma H."/>
            <person name="Yagi M."/>
            <person name="Tougan T."/>
            <person name="Katakai Y."/>
            <person name="Kaneko O."/>
            <person name="Mita T."/>
            <person name="Kita K."/>
            <person name="Yasutomi Y."/>
            <person name="Sutton P.L."/>
            <person name="Shakhbatyan R."/>
            <person name="Horii T."/>
            <person name="Yasunaga T."/>
            <person name="Barnwell J.W."/>
            <person name="Escalante A.A."/>
            <person name="Carlton J.M."/>
            <person name="Tanabe K."/>
        </authorList>
    </citation>
    <scope>NUCLEOTIDE SEQUENCE [LARGE SCALE GENOMIC DNA]</scope>
    <source>
        <strain evidence="2 3">B</strain>
    </source>
</reference>
<proteinExistence type="predicted"/>
<organism evidence="2 3">
    <name type="scientific">Plasmodium cynomolgi (strain B)</name>
    <dbReference type="NCBI Taxonomy" id="1120755"/>
    <lineage>
        <taxon>Eukaryota</taxon>
        <taxon>Sar</taxon>
        <taxon>Alveolata</taxon>
        <taxon>Apicomplexa</taxon>
        <taxon>Aconoidasida</taxon>
        <taxon>Haemosporida</taxon>
        <taxon>Plasmodiidae</taxon>
        <taxon>Plasmodium</taxon>
        <taxon>Plasmodium (Plasmodium)</taxon>
    </lineage>
</organism>
<feature type="non-terminal residue" evidence="2">
    <location>
        <position position="1"/>
    </location>
</feature>
<evidence type="ECO:0000313" key="3">
    <source>
        <dbReference type="Proteomes" id="UP000006319"/>
    </source>
</evidence>
<dbReference type="PANTHER" id="PTHR14428">
    <property type="entry name" value="NUCLEOLAR COMPLEX PROTEIN 3"/>
    <property type="match status" value="1"/>
</dbReference>
<dbReference type="GO" id="GO:0003682">
    <property type="term" value="F:chromatin binding"/>
    <property type="evidence" value="ECO:0007669"/>
    <property type="project" value="TreeGrafter"/>
</dbReference>
<protein>
    <recommendedName>
        <fullName evidence="4">Nucleolar complex-associated protein 3 N-terminal domain-containing protein</fullName>
    </recommendedName>
</protein>
<feature type="compositionally biased region" description="Low complexity" evidence="1">
    <location>
        <begin position="206"/>
        <end position="220"/>
    </location>
</feature>
<dbReference type="eggNOG" id="KOG2153">
    <property type="taxonomic scope" value="Eukaryota"/>
</dbReference>
<dbReference type="KEGG" id="pcy:PCYB_124820"/>
<feature type="compositionally biased region" description="Acidic residues" evidence="1">
    <location>
        <begin position="1"/>
        <end position="15"/>
    </location>
</feature>
<dbReference type="VEuPathDB" id="PlasmoDB:PCYB_124820"/>
<dbReference type="OrthoDB" id="372073at2759"/>
<gene>
    <name evidence="2" type="ORF">PCYB_124820</name>
</gene>
<dbReference type="Proteomes" id="UP000006319">
    <property type="component" value="Chromosome 12"/>
</dbReference>
<dbReference type="AlphaFoldDB" id="K6UE86"/>
<sequence length="953" mass="106388">NGIITYDDDDDDDDYSGAGRGGAGGPSSLHSGSPTEEHNKKKSKKFEKGQLKLRKMLEKIKNKKKKIKSPLEEEMTKIENKMKHCHDIRNEVAAISNSIIGNQDMHIEKFDCLFFIFRESLTKGRELQRRAAIGNGSTPPGAVNKRDEGTAPCADGKPNSDELERKVRYYKMVNALSCISICTVLKCVTPSYKIIGSENIPGGGRSTSEGNGEGSSSKGETNQRVNSNAAGGASKSLSKLMLSVNKIEQKIVHYFKQFCTILKENIRHNVTLFVNLLCEIVTVNLHLSRSERLFEYLTLYANIHTYSKKKHNVVAARRGALTKKGKTNMHLLCMKCLNTIKEIIDNDSNLSFTITLVDYFTNSLFKREQNVSPNLLRIFSQIRITEKKISAKLFSGEDVNDGGLVERKGDALRTKTKTNVCGELKIIEKNTERILDQLFLVYLCVLRGHKKHSVALVKNALQGIAHYALYVNKLLMDDVFAEVKALATGGEGSVGGVGRVGSVGGVGSVDRVDRVSRVDGVDLAGAAVPAPLRLTSARIFLEMINKVTEDSFYIDCSWVANTLLPLLDISLPYFHLGSLNFLVEHQHFVYSTFADFGKCIQSDPFSGERQNGRDMENAEWSNHGEGNQTGEVQMGFKNTSEKHNFCAELLYCIELLLKTKSFTSTHNTFKTNNNQLLARIVFELHNIAMHSDYVISFCILSVVKKILEKNPLVKSIVDKEGIVISSMNDNLSIFFSNFLFHSCFSDDVSSLALDISLYDSDESRNAILSSYISQHVRRKKDPNKVIHFNLSLSEPKIVYSDEFMKYPPPDEWDSESTQGVFKKLLPTPRDVTGLCFKKASFGKPPLLEKKAPLKFTGTSASVSVNHVPSYMLTAMDFVEIVFSPYEDFIRYFEMDFDRGEEDPHDPSVQRKKTHVGGSIKGGAVIKQHGRVNRRGIRKGRKKRHAGKSGNKAG</sequence>
<dbReference type="InterPro" id="IPR016903">
    <property type="entry name" value="Nucleolar_cplx-assoc_3"/>
</dbReference>
<name>K6UE86_PLACD</name>
<accession>K6UE86</accession>
<dbReference type="GO" id="GO:0005730">
    <property type="term" value="C:nucleolus"/>
    <property type="evidence" value="ECO:0007669"/>
    <property type="project" value="TreeGrafter"/>
</dbReference>
<feature type="compositionally biased region" description="Basic residues" evidence="1">
    <location>
        <begin position="927"/>
        <end position="946"/>
    </location>
</feature>
<evidence type="ECO:0000313" key="2">
    <source>
        <dbReference type="EMBL" id="GAB67916.1"/>
    </source>
</evidence>
<dbReference type="EMBL" id="DF157104">
    <property type="protein sequence ID" value="GAB67916.1"/>
    <property type="molecule type" value="Genomic_DNA"/>
</dbReference>